<evidence type="ECO:0000259" key="6">
    <source>
        <dbReference type="PROSITE" id="PS51935"/>
    </source>
</evidence>
<evidence type="ECO:0000313" key="7">
    <source>
        <dbReference type="EMBL" id="UQK59358.1"/>
    </source>
</evidence>
<evidence type="ECO:0000313" key="8">
    <source>
        <dbReference type="Proteomes" id="UP000831151"/>
    </source>
</evidence>
<feature type="chain" id="PRO_5039547278" evidence="5">
    <location>
        <begin position="22"/>
        <end position="280"/>
    </location>
</feature>
<dbReference type="SUPFAM" id="SSF54001">
    <property type="entry name" value="Cysteine proteinases"/>
    <property type="match status" value="1"/>
</dbReference>
<dbReference type="GO" id="GO:0008234">
    <property type="term" value="F:cysteine-type peptidase activity"/>
    <property type="evidence" value="ECO:0007669"/>
    <property type="project" value="UniProtKB-KW"/>
</dbReference>
<evidence type="ECO:0000256" key="3">
    <source>
        <dbReference type="ARBA" id="ARBA00022801"/>
    </source>
</evidence>
<organism evidence="7 8">
    <name type="scientific">Fenollaria massiliensis</name>
    <dbReference type="NCBI Taxonomy" id="938288"/>
    <lineage>
        <taxon>Bacteria</taxon>
        <taxon>Bacillati</taxon>
        <taxon>Bacillota</taxon>
        <taxon>Clostridia</taxon>
        <taxon>Eubacteriales</taxon>
        <taxon>Fenollaria</taxon>
    </lineage>
</organism>
<dbReference type="AlphaFoldDB" id="A0A9E7DJH9"/>
<comment type="similarity">
    <text evidence="1">Belongs to the peptidase C40 family.</text>
</comment>
<sequence length="280" mass="31080">MRKKIFILLIGIFLLTSKASARNVATVKDVNISVDGNVQSVSCYNIKGYSYFKLRDVAKLMMGTQKGFAVEIDEGTPVVVREGTYQENGSELAKLGAKKIKVSPKFKYLGMRPSYTSLIVKSYNINNYNYMSLRDIACAANFSIGYDVPSKTIIIDSANEFVYQSPPRAEKIETMIDYVYSVLGAPYSAVDCSGLVSSAIQVAGFDVPADGLYSWTLDWYPESFVEIPMNQLQKGDILNNAGQHMMLYIGNGMVAESIETTGVRITKLRTKGYKAYRITE</sequence>
<dbReference type="EMBL" id="CP096649">
    <property type="protein sequence ID" value="UQK59358.1"/>
    <property type="molecule type" value="Genomic_DNA"/>
</dbReference>
<evidence type="ECO:0000256" key="1">
    <source>
        <dbReference type="ARBA" id="ARBA00007074"/>
    </source>
</evidence>
<dbReference type="InterPro" id="IPR000064">
    <property type="entry name" value="NLP_P60_dom"/>
</dbReference>
<dbReference type="RefSeq" id="WP_249242822.1">
    <property type="nucleotide sequence ID" value="NZ_CP096649.1"/>
</dbReference>
<reference evidence="7" key="1">
    <citation type="submission" date="2022-04" db="EMBL/GenBank/DDBJ databases">
        <title>Complete genome sequences of Ezakiella coagulans and Fenollaria massiliensis.</title>
        <authorList>
            <person name="France M.T."/>
            <person name="Clifford J."/>
            <person name="Narina S."/>
            <person name="Rutt L."/>
            <person name="Ravel J."/>
        </authorList>
    </citation>
    <scope>NUCLEOTIDE SEQUENCE</scope>
    <source>
        <strain evidence="7">C0061C2</strain>
    </source>
</reference>
<dbReference type="Pfam" id="PF00877">
    <property type="entry name" value="NLPC_P60"/>
    <property type="match status" value="1"/>
</dbReference>
<name>A0A9E7DJH9_9FIRM</name>
<evidence type="ECO:0000256" key="4">
    <source>
        <dbReference type="ARBA" id="ARBA00022807"/>
    </source>
</evidence>
<evidence type="ECO:0000256" key="2">
    <source>
        <dbReference type="ARBA" id="ARBA00022670"/>
    </source>
</evidence>
<dbReference type="Proteomes" id="UP000831151">
    <property type="component" value="Chromosome"/>
</dbReference>
<keyword evidence="3" id="KW-0378">Hydrolase</keyword>
<dbReference type="PROSITE" id="PS51935">
    <property type="entry name" value="NLPC_P60"/>
    <property type="match status" value="1"/>
</dbReference>
<dbReference type="InterPro" id="IPR038765">
    <property type="entry name" value="Papain-like_cys_pep_sf"/>
</dbReference>
<dbReference type="Gene3D" id="3.90.1720.10">
    <property type="entry name" value="endopeptidase domain like (from Nostoc punctiforme)"/>
    <property type="match status" value="1"/>
</dbReference>
<keyword evidence="8" id="KW-1185">Reference proteome</keyword>
<feature type="signal peptide" evidence="5">
    <location>
        <begin position="1"/>
        <end position="21"/>
    </location>
</feature>
<gene>
    <name evidence="7" type="ORF">M1R53_01405</name>
</gene>
<dbReference type="KEGG" id="fms:M1R53_01405"/>
<evidence type="ECO:0000256" key="5">
    <source>
        <dbReference type="SAM" id="SignalP"/>
    </source>
</evidence>
<dbReference type="GO" id="GO:0006508">
    <property type="term" value="P:proteolysis"/>
    <property type="evidence" value="ECO:0007669"/>
    <property type="project" value="UniProtKB-KW"/>
</dbReference>
<keyword evidence="5" id="KW-0732">Signal</keyword>
<feature type="domain" description="NlpC/P60" evidence="6">
    <location>
        <begin position="155"/>
        <end position="280"/>
    </location>
</feature>
<protein>
    <submittedName>
        <fullName evidence="7">C40 family peptidase</fullName>
    </submittedName>
</protein>
<proteinExistence type="inferred from homology"/>
<keyword evidence="4" id="KW-0788">Thiol protease</keyword>
<keyword evidence="2" id="KW-0645">Protease</keyword>
<accession>A0A9E7DJH9</accession>